<dbReference type="PANTHER" id="PTHR43625:SF40">
    <property type="entry name" value="ALDO-KETO REDUCTASE YAKC [NADP(+)]"/>
    <property type="match status" value="1"/>
</dbReference>
<dbReference type="SUPFAM" id="SSF51430">
    <property type="entry name" value="NAD(P)-linked oxidoreductase"/>
    <property type="match status" value="1"/>
</dbReference>
<dbReference type="InterPro" id="IPR036812">
    <property type="entry name" value="NAD(P)_OxRdtase_dom_sf"/>
</dbReference>
<dbReference type="GO" id="GO:0016491">
    <property type="term" value="F:oxidoreductase activity"/>
    <property type="evidence" value="ECO:0007669"/>
    <property type="project" value="UniProtKB-KW"/>
</dbReference>
<accession>A0A4Y7PKU4</accession>
<reference evidence="3 4" key="1">
    <citation type="submission" date="2018-06" db="EMBL/GenBank/DDBJ databases">
        <title>A transcriptomic atlas of mushroom development highlights an independent origin of complex multicellularity.</title>
        <authorList>
            <consortium name="DOE Joint Genome Institute"/>
            <person name="Krizsan K."/>
            <person name="Almasi E."/>
            <person name="Merenyi Z."/>
            <person name="Sahu N."/>
            <person name="Viragh M."/>
            <person name="Koszo T."/>
            <person name="Mondo S."/>
            <person name="Kiss B."/>
            <person name="Balint B."/>
            <person name="Kues U."/>
            <person name="Barry K."/>
            <person name="Hegedus J.C."/>
            <person name="Henrissat B."/>
            <person name="Johnson J."/>
            <person name="Lipzen A."/>
            <person name="Ohm R."/>
            <person name="Nagy I."/>
            <person name="Pangilinan J."/>
            <person name="Yan J."/>
            <person name="Xiong Y."/>
            <person name="Grigoriev I.V."/>
            <person name="Hibbett D.S."/>
            <person name="Nagy L.G."/>
        </authorList>
    </citation>
    <scope>NUCLEOTIDE SEQUENCE [LARGE SCALE GENOMIC DNA]</scope>
    <source>
        <strain evidence="3 4">SZMC22713</strain>
    </source>
</reference>
<dbReference type="GO" id="GO:0005737">
    <property type="term" value="C:cytoplasm"/>
    <property type="evidence" value="ECO:0007669"/>
    <property type="project" value="TreeGrafter"/>
</dbReference>
<dbReference type="InterPro" id="IPR023210">
    <property type="entry name" value="NADP_OxRdtase_dom"/>
</dbReference>
<feature type="domain" description="NADP-dependent oxidoreductase" evidence="2">
    <location>
        <begin position="24"/>
        <end position="324"/>
    </location>
</feature>
<keyword evidence="4" id="KW-1185">Reference proteome</keyword>
<dbReference type="EMBL" id="ML170293">
    <property type="protein sequence ID" value="TDL15050.1"/>
    <property type="molecule type" value="Genomic_DNA"/>
</dbReference>
<dbReference type="InterPro" id="IPR050791">
    <property type="entry name" value="Aldo-Keto_reductase"/>
</dbReference>
<dbReference type="Gene3D" id="3.20.20.100">
    <property type="entry name" value="NADP-dependent oxidoreductase domain"/>
    <property type="match status" value="1"/>
</dbReference>
<dbReference type="VEuPathDB" id="FungiDB:BD410DRAFT_796740"/>
<name>A0A4Y7PKU4_9AGAM</name>
<dbReference type="PANTHER" id="PTHR43625">
    <property type="entry name" value="AFLATOXIN B1 ALDEHYDE REDUCTASE"/>
    <property type="match status" value="1"/>
</dbReference>
<dbReference type="AlphaFoldDB" id="A0A4Y7PKU4"/>
<dbReference type="Proteomes" id="UP000294933">
    <property type="component" value="Unassembled WGS sequence"/>
</dbReference>
<evidence type="ECO:0000313" key="3">
    <source>
        <dbReference type="EMBL" id="TDL15050.1"/>
    </source>
</evidence>
<protein>
    <submittedName>
        <fullName evidence="3">Aldo/keto reductase</fullName>
    </submittedName>
</protein>
<proteinExistence type="predicted"/>
<sequence length="356" mass="39954">MTTATVKKFPTRQIGRNGPTVSCLGLGTMGIGAYYGKTNIEEAFKTLTYAADRGVTFWDCADMYGDCEATLGKWFKETGRRSEIFLTSKWGLRDPTRDPYDPKNIEDSTPSYIRRALKRSLSQLGVEYIDLYYQHRVDPRVPIEVVMETLQEYVDNGTIRWIGLSEASPDTLRRAKAVPGVGEKVIATQMEFSPFSLDIEKNGFMDLVHELGMGVVGYAPLGRGLVTGRYRSRADFDSDDFRLHLPRFTEENFPKNLELVDKIKAIADKYNSTPSRVSLAWILAEHPDIVPIPGSRSVARLEDNAGAAELELSPEDVKEIRRLSEQADVLGGRYPDWLLSDGVCIPLTEWKGEEAL</sequence>
<gene>
    <name evidence="3" type="ORF">BD410DRAFT_796740</name>
</gene>
<organism evidence="3 4">
    <name type="scientific">Rickenella mellea</name>
    <dbReference type="NCBI Taxonomy" id="50990"/>
    <lineage>
        <taxon>Eukaryota</taxon>
        <taxon>Fungi</taxon>
        <taxon>Dikarya</taxon>
        <taxon>Basidiomycota</taxon>
        <taxon>Agaricomycotina</taxon>
        <taxon>Agaricomycetes</taxon>
        <taxon>Hymenochaetales</taxon>
        <taxon>Rickenellaceae</taxon>
        <taxon>Rickenella</taxon>
    </lineage>
</organism>
<evidence type="ECO:0000256" key="1">
    <source>
        <dbReference type="ARBA" id="ARBA00023002"/>
    </source>
</evidence>
<dbReference type="Pfam" id="PF00248">
    <property type="entry name" value="Aldo_ket_red"/>
    <property type="match status" value="1"/>
</dbReference>
<dbReference type="PRINTS" id="PR00069">
    <property type="entry name" value="ALDKETRDTASE"/>
</dbReference>
<dbReference type="OrthoDB" id="37537at2759"/>
<evidence type="ECO:0000313" key="4">
    <source>
        <dbReference type="Proteomes" id="UP000294933"/>
    </source>
</evidence>
<dbReference type="InterPro" id="IPR020471">
    <property type="entry name" value="AKR"/>
</dbReference>
<evidence type="ECO:0000259" key="2">
    <source>
        <dbReference type="Pfam" id="PF00248"/>
    </source>
</evidence>
<keyword evidence="1" id="KW-0560">Oxidoreductase</keyword>
<dbReference type="STRING" id="50990.A0A4Y7PKU4"/>